<dbReference type="SUPFAM" id="SSF51126">
    <property type="entry name" value="Pectin lyase-like"/>
    <property type="match status" value="1"/>
</dbReference>
<keyword evidence="2" id="KW-1185">Reference proteome</keyword>
<evidence type="ECO:0000313" key="2">
    <source>
        <dbReference type="Proteomes" id="UP000037660"/>
    </source>
</evidence>
<evidence type="ECO:0000313" key="1">
    <source>
        <dbReference type="EMBL" id="GAP35183.1"/>
    </source>
</evidence>
<dbReference type="InterPro" id="IPR012334">
    <property type="entry name" value="Pectin_lyas_fold"/>
</dbReference>
<dbReference type="STRING" id="1547922.ISF6_0754"/>
<gene>
    <name evidence="1" type="ORF">ISF6_0754</name>
</gene>
<organism evidence="1 2">
    <name type="scientific">Piscinibacter sakaiensis</name>
    <name type="common">Ideonella sakaiensis</name>
    <dbReference type="NCBI Taxonomy" id="1547922"/>
    <lineage>
        <taxon>Bacteria</taxon>
        <taxon>Pseudomonadati</taxon>
        <taxon>Pseudomonadota</taxon>
        <taxon>Betaproteobacteria</taxon>
        <taxon>Burkholderiales</taxon>
        <taxon>Sphaerotilaceae</taxon>
        <taxon>Piscinibacter</taxon>
    </lineage>
</organism>
<dbReference type="AlphaFoldDB" id="A0A0K8NXT8"/>
<reference evidence="2" key="1">
    <citation type="submission" date="2015-07" db="EMBL/GenBank/DDBJ databases">
        <title>Discovery of a poly(ethylene terephthalate assimilation.</title>
        <authorList>
            <person name="Yoshida S."/>
            <person name="Hiraga K."/>
            <person name="Takehana T."/>
            <person name="Taniguchi I."/>
            <person name="Yamaji H."/>
            <person name="Maeda Y."/>
            <person name="Toyohara K."/>
            <person name="Miyamoto K."/>
            <person name="Kimura Y."/>
            <person name="Oda K."/>
        </authorList>
    </citation>
    <scope>NUCLEOTIDE SEQUENCE [LARGE SCALE GENOMIC DNA]</scope>
    <source>
        <strain evidence="2">NBRC 110686 / TISTR 2288 / 201-F6</strain>
    </source>
</reference>
<dbReference type="InterPro" id="IPR011050">
    <property type="entry name" value="Pectin_lyase_fold/virulence"/>
</dbReference>
<comment type="caution">
    <text evidence="1">The sequence shown here is derived from an EMBL/GenBank/DDBJ whole genome shotgun (WGS) entry which is preliminary data.</text>
</comment>
<proteinExistence type="predicted"/>
<dbReference type="Proteomes" id="UP000037660">
    <property type="component" value="Unassembled WGS sequence"/>
</dbReference>
<reference evidence="1 2" key="2">
    <citation type="journal article" date="2016" name="Science">
        <title>A bacterium that degrades and assimilates poly(ethylene terephthalate).</title>
        <authorList>
            <person name="Yoshida S."/>
            <person name="Hiraga K."/>
            <person name="Takehana T."/>
            <person name="Taniguchi I."/>
            <person name="Yamaji H."/>
            <person name="Maeda Y."/>
            <person name="Toyohara K."/>
            <person name="Miyamoto K."/>
            <person name="Kimura Y."/>
            <person name="Oda K."/>
        </authorList>
    </citation>
    <scope>NUCLEOTIDE SEQUENCE [LARGE SCALE GENOMIC DNA]</scope>
    <source>
        <strain evidence="2">NBRC 110686 / TISTR 2288 / 201-F6</strain>
    </source>
</reference>
<name>A0A0K8NXT8_PISS1</name>
<dbReference type="EMBL" id="BBYR01000014">
    <property type="protein sequence ID" value="GAP35183.1"/>
    <property type="molecule type" value="Genomic_DNA"/>
</dbReference>
<dbReference type="Gene3D" id="2.160.20.10">
    <property type="entry name" value="Single-stranded right-handed beta-helix, Pectin lyase-like"/>
    <property type="match status" value="1"/>
</dbReference>
<sequence length="517" mass="55560">MGVESVRLDAELIAGTFDLDELDHVTRDDGGTVIVDKLARRWKRKYSGAADVRWFGARGDGLSLDTVAIQRADRSIAAEIYFPPAIYPTASVRMTKPWYMADGAWLKYVPEKPNAAWIVKCEANRGGGRIHVDGNWDAPMVGVLVTGNGNTFAELTVRNIVSGVGDPVGAAIKISGRDNNVEKIRGVNILRRGNSNMSSPQLLTFGKGAEGNRVRGLSGIKVTSGVVSAATSRNFVGRIDLDGALDNGIYNTSGYLDVDELIYRGEDEAIVVIGGGLDLNVATIYSGFNAAVGIANCEDVRIANLMLRGAGPTSLCKTRGSDGFCRSLTLSNVSGVLHGDGLCYMARGKVGLFRIDRLELEYRPNLGSDPRKWAYFSACERIELGKIAISIVSQNVPLSHEDVFLLRFPPELISPSSIDSIKIDIVDRGGASGKASWRALNVLSPGMSLNEGFLRTDAGPFLEGSPRDLVAGRLYANGVPKVGVWRAGQRLWDVGLSNGGWRCVEGGSPGVWIPFGR</sequence>
<accession>A0A0K8NXT8</accession>
<protein>
    <submittedName>
        <fullName evidence="1">Uncharacterized protein</fullName>
    </submittedName>
</protein>